<comment type="caution">
    <text evidence="1">The sequence shown here is derived from an EMBL/GenBank/DDBJ whole genome shotgun (WGS) entry which is preliminary data.</text>
</comment>
<dbReference type="Proteomes" id="UP001589810">
    <property type="component" value="Unassembled WGS sequence"/>
</dbReference>
<dbReference type="RefSeq" id="WP_273943931.1">
    <property type="nucleotide sequence ID" value="NZ_CP097263.1"/>
</dbReference>
<accession>A0ABV6N7C8</accession>
<sequence>MREVIDAALFMGMHCADEPIRLACKAFFVERLDGSVLMSQEQVGRCDALVWTYGRADQDAYYPFMDNLHTVLRIERPAYTEDDVRTALDEPALKDLPMPERLLMGMVLATGSVLRTPNPRLAARTDLPVKPLSAAGETAFPEPLERMYGESLALRVPTEFLEER</sequence>
<protein>
    <submittedName>
        <fullName evidence="1">DUF6190 family protein</fullName>
    </submittedName>
</protein>
<dbReference type="InterPro" id="IPR045685">
    <property type="entry name" value="DUF6190"/>
</dbReference>
<proteinExistence type="predicted"/>
<evidence type="ECO:0000313" key="1">
    <source>
        <dbReference type="EMBL" id="MFC0548511.1"/>
    </source>
</evidence>
<name>A0ABV6N7C8_9PSEU</name>
<keyword evidence="2" id="KW-1185">Reference proteome</keyword>
<reference evidence="1 2" key="1">
    <citation type="submission" date="2024-09" db="EMBL/GenBank/DDBJ databases">
        <authorList>
            <person name="Sun Q."/>
            <person name="Mori K."/>
        </authorList>
    </citation>
    <scope>NUCLEOTIDE SEQUENCE [LARGE SCALE GENOMIC DNA]</scope>
    <source>
        <strain evidence="1 2">TBRC 1432</strain>
    </source>
</reference>
<gene>
    <name evidence="1" type="ORF">ACFFH7_43885</name>
</gene>
<organism evidence="1 2">
    <name type="scientific">Kutzneria chonburiensis</name>
    <dbReference type="NCBI Taxonomy" id="1483604"/>
    <lineage>
        <taxon>Bacteria</taxon>
        <taxon>Bacillati</taxon>
        <taxon>Actinomycetota</taxon>
        <taxon>Actinomycetes</taxon>
        <taxon>Pseudonocardiales</taxon>
        <taxon>Pseudonocardiaceae</taxon>
        <taxon>Kutzneria</taxon>
    </lineage>
</organism>
<dbReference type="EMBL" id="JBHLUD010000016">
    <property type="protein sequence ID" value="MFC0548511.1"/>
    <property type="molecule type" value="Genomic_DNA"/>
</dbReference>
<evidence type="ECO:0000313" key="2">
    <source>
        <dbReference type="Proteomes" id="UP001589810"/>
    </source>
</evidence>
<dbReference type="Pfam" id="PF19689">
    <property type="entry name" value="DUF6190"/>
    <property type="match status" value="1"/>
</dbReference>